<dbReference type="Pfam" id="PF09796">
    <property type="entry name" value="QCR10"/>
    <property type="match status" value="1"/>
</dbReference>
<dbReference type="VEuPathDB" id="FungiDB:T552_01931"/>
<name>A0A0W4ZI89_PNEC8</name>
<evidence type="ECO:0000256" key="1">
    <source>
        <dbReference type="SAM" id="Phobius"/>
    </source>
</evidence>
<organism evidence="2 3">
    <name type="scientific">Pneumocystis carinii (strain B80)</name>
    <name type="common">Rat pneumocystis pneumonia agent</name>
    <name type="synonym">Pneumocystis carinii f. sp. carinii</name>
    <dbReference type="NCBI Taxonomy" id="1408658"/>
    <lineage>
        <taxon>Eukaryota</taxon>
        <taxon>Fungi</taxon>
        <taxon>Dikarya</taxon>
        <taxon>Ascomycota</taxon>
        <taxon>Taphrinomycotina</taxon>
        <taxon>Pneumocystomycetes</taxon>
        <taxon>Pneumocystaceae</taxon>
        <taxon>Pneumocystis</taxon>
    </lineage>
</organism>
<reference evidence="3" key="1">
    <citation type="journal article" date="2016" name="Nat. Commun.">
        <title>Genome analysis of three Pneumocystis species reveals adaptation mechanisms to life exclusively in mammalian hosts.</title>
        <authorList>
            <person name="Ma L."/>
            <person name="Chen Z."/>
            <person name="Huang D.W."/>
            <person name="Kutty G."/>
            <person name="Ishihara M."/>
            <person name="Wang H."/>
            <person name="Abouelleil A."/>
            <person name="Bishop L."/>
            <person name="Davey E."/>
            <person name="Deng R."/>
            <person name="Deng X."/>
            <person name="Fan L."/>
            <person name="Fantoni G."/>
            <person name="Fitzgerald M."/>
            <person name="Gogineni E."/>
            <person name="Goldberg J.M."/>
            <person name="Handley G."/>
            <person name="Hu X."/>
            <person name="Huber C."/>
            <person name="Jiao X."/>
            <person name="Jones K."/>
            <person name="Levin J.Z."/>
            <person name="Liu Y."/>
            <person name="Macdonald P."/>
            <person name="Melnikov A."/>
            <person name="Raley C."/>
            <person name="Sassi M."/>
            <person name="Sherman B.T."/>
            <person name="Song X."/>
            <person name="Sykes S."/>
            <person name="Tran B."/>
            <person name="Walsh L."/>
            <person name="Xia Y."/>
            <person name="Yang J."/>
            <person name="Young S."/>
            <person name="Zeng Q."/>
            <person name="Zheng X."/>
            <person name="Stephens R."/>
            <person name="Nusbaum C."/>
            <person name="Birren B.W."/>
            <person name="Azadi P."/>
            <person name="Lempicki R.A."/>
            <person name="Cuomo C.A."/>
            <person name="Kovacs J.A."/>
        </authorList>
    </citation>
    <scope>NUCLEOTIDE SEQUENCE [LARGE SCALE GENOMIC DNA]</scope>
    <source>
        <strain evidence="3">B80</strain>
    </source>
</reference>
<dbReference type="PANTHER" id="PTHR28254:SF1">
    <property type="entry name" value="CYTOCHROME B-C1 COMPLEX SUBUNIT 10, MITOCHONDRIAL"/>
    <property type="match status" value="1"/>
</dbReference>
<dbReference type="Proteomes" id="UP000054454">
    <property type="component" value="Unassembled WGS sequence"/>
</dbReference>
<feature type="transmembrane region" description="Helical" evidence="1">
    <location>
        <begin position="48"/>
        <end position="69"/>
    </location>
</feature>
<dbReference type="OrthoDB" id="2391627at2759"/>
<dbReference type="InterPro" id="IPR019182">
    <property type="entry name" value="Cytochrome_b-c1_su10_fun"/>
</dbReference>
<keyword evidence="3" id="KW-1185">Reference proteome</keyword>
<comment type="caution">
    <text evidence="2">The sequence shown here is derived from an EMBL/GenBank/DDBJ whole genome shotgun (WGS) entry which is preliminary data.</text>
</comment>
<dbReference type="GeneID" id="28936695"/>
<gene>
    <name evidence="2" type="ORF">T552_01931</name>
</gene>
<evidence type="ECO:0000313" key="3">
    <source>
        <dbReference type="Proteomes" id="UP000054454"/>
    </source>
</evidence>
<accession>A0A0W4ZI89</accession>
<sequence length="98" mass="11207">MNIISSRKCIYYGISGVRKISTLKKNDFFFKTDQTYERYLKKITQNGLISLFIWGGSATLAVLFFSQGIPRVRTQIHQQLPVFGPSFNEDIPSSDIPQ</sequence>
<dbReference type="PANTHER" id="PTHR28254">
    <property type="entry name" value="CYTOCHROME B-C1 COMPLEX SUBUNIT 10"/>
    <property type="match status" value="1"/>
</dbReference>
<dbReference type="RefSeq" id="XP_018225778.1">
    <property type="nucleotide sequence ID" value="XM_018370492.1"/>
</dbReference>
<keyword evidence="1" id="KW-1133">Transmembrane helix</keyword>
<proteinExistence type="predicted"/>
<evidence type="ECO:0000313" key="2">
    <source>
        <dbReference type="EMBL" id="KTW28069.1"/>
    </source>
</evidence>
<protein>
    <submittedName>
        <fullName evidence="2">Uncharacterized protein</fullName>
    </submittedName>
</protein>
<keyword evidence="1" id="KW-0472">Membrane</keyword>
<dbReference type="GO" id="GO:0005739">
    <property type="term" value="C:mitochondrion"/>
    <property type="evidence" value="ECO:0007669"/>
    <property type="project" value="GOC"/>
</dbReference>
<keyword evidence="1" id="KW-0812">Transmembrane</keyword>
<dbReference type="GO" id="GO:0006122">
    <property type="term" value="P:mitochondrial electron transport, ubiquinol to cytochrome c"/>
    <property type="evidence" value="ECO:0007669"/>
    <property type="project" value="InterPro"/>
</dbReference>
<dbReference type="AlphaFoldDB" id="A0A0W4ZI89"/>
<dbReference type="EMBL" id="LFVZ01000008">
    <property type="protein sequence ID" value="KTW28069.1"/>
    <property type="molecule type" value="Genomic_DNA"/>
</dbReference>